<proteinExistence type="predicted"/>
<dbReference type="AlphaFoldDB" id="A0A6P6Y155"/>
<dbReference type="Pfam" id="PF01221">
    <property type="entry name" value="Dynein_light"/>
    <property type="match status" value="1"/>
</dbReference>
<protein>
    <submittedName>
        <fullName evidence="3">Uncharacterized protein LOC113793203</fullName>
    </submittedName>
</protein>
<dbReference type="GO" id="GO:0030286">
    <property type="term" value="C:dynein complex"/>
    <property type="evidence" value="ECO:0007669"/>
    <property type="project" value="InterPro"/>
</dbReference>
<dbReference type="InterPro" id="IPR037177">
    <property type="entry name" value="DLC_sf"/>
</dbReference>
<feature type="transmembrane region" description="Helical" evidence="1">
    <location>
        <begin position="20"/>
        <end position="37"/>
    </location>
</feature>
<dbReference type="GeneID" id="113793203"/>
<gene>
    <name evidence="3" type="primary">LOC113793203</name>
</gene>
<evidence type="ECO:0000256" key="1">
    <source>
        <dbReference type="SAM" id="Phobius"/>
    </source>
</evidence>
<dbReference type="InterPro" id="IPR001372">
    <property type="entry name" value="Dynein_light_chain_typ-1/2"/>
</dbReference>
<dbReference type="Gene3D" id="3.30.740.10">
    <property type="entry name" value="Protein Inhibitor Of Neuronal Nitric Oxide Synthase"/>
    <property type="match status" value="1"/>
</dbReference>
<dbReference type="SUPFAM" id="SSF54648">
    <property type="entry name" value="DLC"/>
    <property type="match status" value="1"/>
</dbReference>
<dbReference type="RefSeq" id="XP_027198995.1">
    <property type="nucleotide sequence ID" value="XM_027343194.1"/>
</dbReference>
<accession>A0A6P6Y155</accession>
<dbReference type="SMART" id="SM01375">
    <property type="entry name" value="Dynein_light"/>
    <property type="match status" value="1"/>
</dbReference>
<dbReference type="GO" id="GO:0007017">
    <property type="term" value="P:microtubule-based process"/>
    <property type="evidence" value="ECO:0007669"/>
    <property type="project" value="InterPro"/>
</dbReference>
<name>A0A6P6Y155_DERPT</name>
<dbReference type="OrthoDB" id="6506078at2759"/>
<keyword evidence="1" id="KW-0472">Membrane</keyword>
<sequence>MKFFIIKFYDHHRSNQRLLYHYMIFAFYFVLLSHTSFTNISSSNAFIISSQTSSKSTIVRRNIPVDTKTMTAEKCYFHANGKTDGKSFFYGQCMSMNGPDGCCLEGHYKPGICSNLGHICCINPDPECNAMFTNKGITKSALRQYGHVFRKINQDQTINNNGQIFNKNNHNGQQRAIRSNPKQFKYIYNTNFEIVEMPAHMQLDAVTFVVDALDRYNGDFDDAADYLCRMLDQKYEESSPWSCTIGRDFGYSVDPLPGKYMLFYIGNDVRVMAFVSKNEN</sequence>
<keyword evidence="2" id="KW-1185">Reference proteome</keyword>
<keyword evidence="1" id="KW-0812">Transmembrane</keyword>
<evidence type="ECO:0000313" key="3">
    <source>
        <dbReference type="RefSeq" id="XP_027198995.1"/>
    </source>
</evidence>
<dbReference type="CDD" id="cd21450">
    <property type="entry name" value="DLC-like_DYNLL1-like"/>
    <property type="match status" value="1"/>
</dbReference>
<dbReference type="InParanoid" id="A0A6P6Y155"/>
<keyword evidence="1" id="KW-1133">Transmembrane helix</keyword>
<dbReference type="Proteomes" id="UP000515146">
    <property type="component" value="Unplaced"/>
</dbReference>
<dbReference type="OMA" id="EMPAHMQ"/>
<reference evidence="3" key="1">
    <citation type="submission" date="2025-08" db="UniProtKB">
        <authorList>
            <consortium name="RefSeq"/>
        </authorList>
    </citation>
    <scope>IDENTIFICATION</scope>
    <source>
        <strain evidence="3">Airmid</strain>
    </source>
</reference>
<dbReference type="KEGG" id="dpte:113793203"/>
<evidence type="ECO:0000313" key="2">
    <source>
        <dbReference type="Proteomes" id="UP000515146"/>
    </source>
</evidence>
<organism evidence="2 3">
    <name type="scientific">Dermatophagoides pteronyssinus</name>
    <name type="common">European house dust mite</name>
    <dbReference type="NCBI Taxonomy" id="6956"/>
    <lineage>
        <taxon>Eukaryota</taxon>
        <taxon>Metazoa</taxon>
        <taxon>Ecdysozoa</taxon>
        <taxon>Arthropoda</taxon>
        <taxon>Chelicerata</taxon>
        <taxon>Arachnida</taxon>
        <taxon>Acari</taxon>
        <taxon>Acariformes</taxon>
        <taxon>Sarcoptiformes</taxon>
        <taxon>Astigmata</taxon>
        <taxon>Psoroptidia</taxon>
        <taxon>Analgoidea</taxon>
        <taxon>Pyroglyphidae</taxon>
        <taxon>Dermatophagoidinae</taxon>
        <taxon>Dermatophagoides</taxon>
    </lineage>
</organism>